<dbReference type="GO" id="GO:0006516">
    <property type="term" value="P:glycoprotein catabolic process"/>
    <property type="evidence" value="ECO:0007669"/>
    <property type="project" value="TreeGrafter"/>
</dbReference>
<dbReference type="InterPro" id="IPR007397">
    <property type="entry name" value="F-box-assoc_dom"/>
</dbReference>
<gene>
    <name evidence="2" type="ORF">KQX54_007132</name>
</gene>
<dbReference type="SMART" id="SM01198">
    <property type="entry name" value="FBA"/>
    <property type="match status" value="1"/>
</dbReference>
<dbReference type="Gene3D" id="2.60.120.260">
    <property type="entry name" value="Galactose-binding domain-like"/>
    <property type="match status" value="1"/>
</dbReference>
<reference evidence="2 3" key="1">
    <citation type="journal article" date="2021" name="J. Hered.">
        <title>A chromosome-level genome assembly of the parasitoid wasp, Cotesia glomerata (Hymenoptera: Braconidae).</title>
        <authorList>
            <person name="Pinto B.J."/>
            <person name="Weis J.J."/>
            <person name="Gamble T."/>
            <person name="Ode P.J."/>
            <person name="Paul R."/>
            <person name="Zaspel J.M."/>
        </authorList>
    </citation>
    <scope>NUCLEOTIDE SEQUENCE [LARGE SCALE GENOMIC DNA]</scope>
    <source>
        <strain evidence="2">CgM1</strain>
    </source>
</reference>
<dbReference type="PROSITE" id="PS51114">
    <property type="entry name" value="FBA"/>
    <property type="match status" value="1"/>
</dbReference>
<protein>
    <recommendedName>
        <fullName evidence="1">FBA domain-containing protein</fullName>
    </recommendedName>
</protein>
<dbReference type="InterPro" id="IPR008979">
    <property type="entry name" value="Galactose-bd-like_sf"/>
</dbReference>
<feature type="domain" description="FBA" evidence="1">
    <location>
        <begin position="1"/>
        <end position="134"/>
    </location>
</feature>
<dbReference type="Proteomes" id="UP000826195">
    <property type="component" value="Unassembled WGS sequence"/>
</dbReference>
<dbReference type="InterPro" id="IPR039752">
    <property type="entry name" value="F-box_only"/>
</dbReference>
<dbReference type="GO" id="GO:0036503">
    <property type="term" value="P:ERAD pathway"/>
    <property type="evidence" value="ECO:0007669"/>
    <property type="project" value="TreeGrafter"/>
</dbReference>
<evidence type="ECO:0000313" key="3">
    <source>
        <dbReference type="Proteomes" id="UP000826195"/>
    </source>
</evidence>
<dbReference type="GO" id="GO:0019005">
    <property type="term" value="C:SCF ubiquitin ligase complex"/>
    <property type="evidence" value="ECO:0007669"/>
    <property type="project" value="TreeGrafter"/>
</dbReference>
<name>A0AAV7IA31_COTGL</name>
<dbReference type="SUPFAM" id="SSF49785">
    <property type="entry name" value="Galactose-binding domain-like"/>
    <property type="match status" value="1"/>
</dbReference>
<dbReference type="PANTHER" id="PTHR12125:SF5">
    <property type="entry name" value="F-BOX DOMAIN-CONTAINING PROTEIN"/>
    <property type="match status" value="1"/>
</dbReference>
<dbReference type="GO" id="GO:0005737">
    <property type="term" value="C:cytoplasm"/>
    <property type="evidence" value="ECO:0007669"/>
    <property type="project" value="TreeGrafter"/>
</dbReference>
<evidence type="ECO:0000259" key="1">
    <source>
        <dbReference type="PROSITE" id="PS51114"/>
    </source>
</evidence>
<comment type="caution">
    <text evidence="2">The sequence shown here is derived from an EMBL/GenBank/DDBJ whole genome shotgun (WGS) entry which is preliminary data.</text>
</comment>
<dbReference type="EMBL" id="JAHXZJ010002237">
    <property type="protein sequence ID" value="KAH0546198.1"/>
    <property type="molecule type" value="Genomic_DNA"/>
</dbReference>
<proteinExistence type="predicted"/>
<dbReference type="AlphaFoldDB" id="A0AAV7IA31"/>
<sequence>MDYSSNNNSGPYDRKARKCVINLFKEGLPTFFMDYFQPTIEVQQSYKFRWNSLTVYNCTVTLIGNYEIIAVYKFIDKLEDDHNKQNKWFHFTHNFKNYGPGVKNIIIEHSCDFYSFGKNFRESMVKEPSVIIKAKRKPASGFAVFPEN</sequence>
<evidence type="ECO:0000313" key="2">
    <source>
        <dbReference type="EMBL" id="KAH0546198.1"/>
    </source>
</evidence>
<dbReference type="GO" id="GO:0061630">
    <property type="term" value="F:ubiquitin protein ligase activity"/>
    <property type="evidence" value="ECO:0007669"/>
    <property type="project" value="TreeGrafter"/>
</dbReference>
<accession>A0AAV7IA31</accession>
<keyword evidence="3" id="KW-1185">Reference proteome</keyword>
<dbReference type="GO" id="GO:0031146">
    <property type="term" value="P:SCF-dependent proteasomal ubiquitin-dependent protein catabolic process"/>
    <property type="evidence" value="ECO:0007669"/>
    <property type="project" value="TreeGrafter"/>
</dbReference>
<dbReference type="Pfam" id="PF04300">
    <property type="entry name" value="FBA"/>
    <property type="match status" value="1"/>
</dbReference>
<dbReference type="PANTHER" id="PTHR12125">
    <property type="entry name" value="F-BOX ONLY PROTEIN 6-LIKE PROTEIN"/>
    <property type="match status" value="1"/>
</dbReference>
<organism evidence="2 3">
    <name type="scientific">Cotesia glomerata</name>
    <name type="common">Lepidopteran parasitic wasp</name>
    <name type="synonym">Apanteles glomeratus</name>
    <dbReference type="NCBI Taxonomy" id="32391"/>
    <lineage>
        <taxon>Eukaryota</taxon>
        <taxon>Metazoa</taxon>
        <taxon>Ecdysozoa</taxon>
        <taxon>Arthropoda</taxon>
        <taxon>Hexapoda</taxon>
        <taxon>Insecta</taxon>
        <taxon>Pterygota</taxon>
        <taxon>Neoptera</taxon>
        <taxon>Endopterygota</taxon>
        <taxon>Hymenoptera</taxon>
        <taxon>Apocrita</taxon>
        <taxon>Ichneumonoidea</taxon>
        <taxon>Braconidae</taxon>
        <taxon>Microgastrinae</taxon>
        <taxon>Cotesia</taxon>
    </lineage>
</organism>